<evidence type="ECO:0000259" key="11">
    <source>
        <dbReference type="PROSITE" id="PS50110"/>
    </source>
</evidence>
<dbReference type="NCBIfam" id="TIGR00229">
    <property type="entry name" value="sensory_box"/>
    <property type="match status" value="1"/>
</dbReference>
<dbReference type="SUPFAM" id="SSF55874">
    <property type="entry name" value="ATPase domain of HSP90 chaperone/DNA topoisomerase II/histidine kinase"/>
    <property type="match status" value="1"/>
</dbReference>
<keyword evidence="4 13" id="KW-0808">Transferase</keyword>
<reference evidence="13 14" key="1">
    <citation type="submission" date="2006-10" db="EMBL/GenBank/DDBJ databases">
        <title>Complete sequence of Syntrophobacter fumaroxidans MPOB.</title>
        <authorList>
            <consortium name="US DOE Joint Genome Institute"/>
            <person name="Copeland A."/>
            <person name="Lucas S."/>
            <person name="Lapidus A."/>
            <person name="Barry K."/>
            <person name="Detter J.C."/>
            <person name="Glavina del Rio T."/>
            <person name="Hammon N."/>
            <person name="Israni S."/>
            <person name="Pitluck S."/>
            <person name="Goltsman E.G."/>
            <person name="Martinez M."/>
            <person name="Schmutz J."/>
            <person name="Larimer F."/>
            <person name="Land M."/>
            <person name="Hauser L."/>
            <person name="Kyrpides N."/>
            <person name="Kim E."/>
            <person name="Boone D.R."/>
            <person name="Brockman F."/>
            <person name="Culley D."/>
            <person name="Ferry J."/>
            <person name="Gunsalus R."/>
            <person name="McInerney M.J."/>
            <person name="Morrison M."/>
            <person name="Plugge C."/>
            <person name="Rohlin L."/>
            <person name="Scholten J."/>
            <person name="Sieber J."/>
            <person name="Stams A.J.M."/>
            <person name="Worm P."/>
            <person name="Henstra A.M."/>
            <person name="Richardson P."/>
        </authorList>
    </citation>
    <scope>NUCLEOTIDE SEQUENCE [LARGE SCALE GENOMIC DNA]</scope>
    <source>
        <strain evidence="14">DSM 10017 / MPOB</strain>
    </source>
</reference>
<feature type="domain" description="Histidine kinase" evidence="10">
    <location>
        <begin position="349"/>
        <end position="567"/>
    </location>
</feature>
<feature type="domain" description="PAS" evidence="12">
    <location>
        <begin position="203"/>
        <end position="274"/>
    </location>
</feature>
<dbReference type="STRING" id="335543.Sfum_0828"/>
<dbReference type="GO" id="GO:0006355">
    <property type="term" value="P:regulation of DNA-templated transcription"/>
    <property type="evidence" value="ECO:0007669"/>
    <property type="project" value="InterPro"/>
</dbReference>
<evidence type="ECO:0000256" key="5">
    <source>
        <dbReference type="ARBA" id="ARBA00022741"/>
    </source>
</evidence>
<evidence type="ECO:0000313" key="14">
    <source>
        <dbReference type="Proteomes" id="UP000001784"/>
    </source>
</evidence>
<dbReference type="EMBL" id="CP000478">
    <property type="protein sequence ID" value="ABK16525.1"/>
    <property type="molecule type" value="Genomic_DNA"/>
</dbReference>
<accession>A0LGH3</accession>
<feature type="modified residue" description="4-aspartylphosphate" evidence="9">
    <location>
        <position position="108"/>
    </location>
</feature>
<dbReference type="Pfam" id="PF02518">
    <property type="entry name" value="HATPase_c"/>
    <property type="match status" value="1"/>
</dbReference>
<keyword evidence="14" id="KW-1185">Reference proteome</keyword>
<evidence type="ECO:0000256" key="4">
    <source>
        <dbReference type="ARBA" id="ARBA00022679"/>
    </source>
</evidence>
<dbReference type="Pfam" id="PF00072">
    <property type="entry name" value="Response_reg"/>
    <property type="match status" value="1"/>
</dbReference>
<dbReference type="Gene3D" id="3.30.450.20">
    <property type="entry name" value="PAS domain"/>
    <property type="match status" value="1"/>
</dbReference>
<dbReference type="HOGENOM" id="CLU_000445_114_72_7"/>
<dbReference type="SMART" id="SM00387">
    <property type="entry name" value="HATPase_c"/>
    <property type="match status" value="1"/>
</dbReference>
<keyword evidence="7" id="KW-0067">ATP-binding</keyword>
<dbReference type="Gene3D" id="1.10.287.130">
    <property type="match status" value="1"/>
</dbReference>
<protein>
    <recommendedName>
        <fullName evidence="2">histidine kinase</fullName>
        <ecNumber evidence="2">2.7.13.3</ecNumber>
    </recommendedName>
</protein>
<evidence type="ECO:0000259" key="10">
    <source>
        <dbReference type="PROSITE" id="PS50109"/>
    </source>
</evidence>
<dbReference type="GO" id="GO:0005524">
    <property type="term" value="F:ATP binding"/>
    <property type="evidence" value="ECO:0007669"/>
    <property type="project" value="UniProtKB-KW"/>
</dbReference>
<evidence type="ECO:0000259" key="12">
    <source>
        <dbReference type="PROSITE" id="PS50112"/>
    </source>
</evidence>
<dbReference type="CDD" id="cd00130">
    <property type="entry name" value="PAS"/>
    <property type="match status" value="1"/>
</dbReference>
<dbReference type="InterPro" id="IPR011006">
    <property type="entry name" value="CheY-like_superfamily"/>
</dbReference>
<evidence type="ECO:0000313" key="13">
    <source>
        <dbReference type="EMBL" id="ABK16525.1"/>
    </source>
</evidence>
<dbReference type="PANTHER" id="PTHR43065">
    <property type="entry name" value="SENSOR HISTIDINE KINASE"/>
    <property type="match status" value="1"/>
</dbReference>
<evidence type="ECO:0000256" key="6">
    <source>
        <dbReference type="ARBA" id="ARBA00022777"/>
    </source>
</evidence>
<dbReference type="PROSITE" id="PS50109">
    <property type="entry name" value="HIS_KIN"/>
    <property type="match status" value="1"/>
</dbReference>
<evidence type="ECO:0000256" key="9">
    <source>
        <dbReference type="PROSITE-ProRule" id="PRU00169"/>
    </source>
</evidence>
<dbReference type="InterPro" id="IPR035965">
    <property type="entry name" value="PAS-like_dom_sf"/>
</dbReference>
<dbReference type="Pfam" id="PF00989">
    <property type="entry name" value="PAS"/>
    <property type="match status" value="1"/>
</dbReference>
<dbReference type="PROSITE" id="PS50110">
    <property type="entry name" value="RESPONSE_REGULATORY"/>
    <property type="match status" value="1"/>
</dbReference>
<evidence type="ECO:0000256" key="3">
    <source>
        <dbReference type="ARBA" id="ARBA00022553"/>
    </source>
</evidence>
<dbReference type="PROSITE" id="PS50112">
    <property type="entry name" value="PAS"/>
    <property type="match status" value="1"/>
</dbReference>
<dbReference type="SUPFAM" id="SSF47384">
    <property type="entry name" value="Homodimeric domain of signal transducing histidine kinase"/>
    <property type="match status" value="1"/>
</dbReference>
<dbReference type="InterPro" id="IPR036097">
    <property type="entry name" value="HisK_dim/P_sf"/>
</dbReference>
<dbReference type="Proteomes" id="UP000001784">
    <property type="component" value="Chromosome"/>
</dbReference>
<dbReference type="InterPro" id="IPR003661">
    <property type="entry name" value="HisK_dim/P_dom"/>
</dbReference>
<dbReference type="SMART" id="SM00448">
    <property type="entry name" value="REC"/>
    <property type="match status" value="1"/>
</dbReference>
<dbReference type="Gene3D" id="3.40.50.2300">
    <property type="match status" value="1"/>
</dbReference>
<dbReference type="InterPro" id="IPR000014">
    <property type="entry name" value="PAS"/>
</dbReference>
<dbReference type="InterPro" id="IPR003594">
    <property type="entry name" value="HATPase_dom"/>
</dbReference>
<dbReference type="InterPro" id="IPR036890">
    <property type="entry name" value="HATPase_C_sf"/>
</dbReference>
<name>A0LGH3_SYNFM</name>
<dbReference type="SUPFAM" id="SSF52172">
    <property type="entry name" value="CheY-like"/>
    <property type="match status" value="1"/>
</dbReference>
<dbReference type="SUPFAM" id="SSF55785">
    <property type="entry name" value="PYP-like sensor domain (PAS domain)"/>
    <property type="match status" value="1"/>
</dbReference>
<keyword evidence="8" id="KW-0902">Two-component regulatory system</keyword>
<evidence type="ECO:0000256" key="7">
    <source>
        <dbReference type="ARBA" id="ARBA00022840"/>
    </source>
</evidence>
<dbReference type="InterPro" id="IPR013767">
    <property type="entry name" value="PAS_fold"/>
</dbReference>
<dbReference type="CDD" id="cd00082">
    <property type="entry name" value="HisKA"/>
    <property type="match status" value="1"/>
</dbReference>
<dbReference type="GO" id="GO:0000155">
    <property type="term" value="F:phosphorelay sensor kinase activity"/>
    <property type="evidence" value="ECO:0007669"/>
    <property type="project" value="InterPro"/>
</dbReference>
<dbReference type="SMART" id="SM00388">
    <property type="entry name" value="HisKA"/>
    <property type="match status" value="1"/>
</dbReference>
<comment type="catalytic activity">
    <reaction evidence="1">
        <text>ATP + protein L-histidine = ADP + protein N-phospho-L-histidine.</text>
        <dbReference type="EC" id="2.7.13.3"/>
    </reaction>
</comment>
<dbReference type="InterPro" id="IPR005467">
    <property type="entry name" value="His_kinase_dom"/>
</dbReference>
<dbReference type="Pfam" id="PF00512">
    <property type="entry name" value="HisKA"/>
    <property type="match status" value="1"/>
</dbReference>
<keyword evidence="6 13" id="KW-0418">Kinase</keyword>
<keyword evidence="5" id="KW-0547">Nucleotide-binding</keyword>
<dbReference type="InParanoid" id="A0LGH3"/>
<dbReference type="AlphaFoldDB" id="A0LGH3"/>
<dbReference type="SMART" id="SM00091">
    <property type="entry name" value="PAS"/>
    <property type="match status" value="1"/>
</dbReference>
<dbReference type="Gene3D" id="3.30.565.10">
    <property type="entry name" value="Histidine kinase-like ATPase, C-terminal domain"/>
    <property type="match status" value="1"/>
</dbReference>
<organism evidence="13 14">
    <name type="scientific">Syntrophobacter fumaroxidans (strain DSM 10017 / MPOB)</name>
    <dbReference type="NCBI Taxonomy" id="335543"/>
    <lineage>
        <taxon>Bacteria</taxon>
        <taxon>Pseudomonadati</taxon>
        <taxon>Thermodesulfobacteriota</taxon>
        <taxon>Syntrophobacteria</taxon>
        <taxon>Syntrophobacterales</taxon>
        <taxon>Syntrophobacteraceae</taxon>
        <taxon>Syntrophobacter</taxon>
    </lineage>
</organism>
<evidence type="ECO:0000256" key="8">
    <source>
        <dbReference type="ARBA" id="ARBA00023012"/>
    </source>
</evidence>
<evidence type="ECO:0000256" key="1">
    <source>
        <dbReference type="ARBA" id="ARBA00000085"/>
    </source>
</evidence>
<sequence length="567" mass="62766">MRARGCWYSDFHRCGSDQAGTTETSRLGGPDGLARRLEPIGYSWRRPAVEEKMTGKSWKVVLIDDDPEIRETIGGVLQDSGHEVLTAGDGDAGMELCERQSPDIVITDIRHPGIDGFEILRRIKTGRPDVEVIVMTVLSEIELAIQALHLDASDFITKPIANDALTVAVKRAKDRIATRKELGDYTALIEERWMQTAEELAKTFDMQKSLIESSIDGIAAFDSDGKTVIFNRSMEQILGYERGNVIGKMYLSQFFSPGEAEKFEQKLKSEEYGGKRRLFLFESILVDKSGGKVPCQLSAAAMFQKEEETGLVVFFRDQREIRKLMQEAADQARLLQQDKMISLGRLAASVVHEINNPLAGILNYARLMTKMLGKGMLASESVTKFQGYLSLMESELSRCSKIVSNLLSFSRQSTLESAPVKVNELIAKSITLCEHKLSLQNIRIDTVLSPENPVIPGDFNQLEQCLINLIFNAMDAMETGGVLTLESALIPAQKIVEIRVRDTGCGIAKEDLIYIFDPFFTTKKQGKGLGLGLSTTYGIIDRHHGAVSVESEPGKGTVFTIKLPLGS</sequence>
<dbReference type="eggNOG" id="COG4191">
    <property type="taxonomic scope" value="Bacteria"/>
</dbReference>
<dbReference type="eggNOG" id="COG2204">
    <property type="taxonomic scope" value="Bacteria"/>
</dbReference>
<proteinExistence type="predicted"/>
<dbReference type="EC" id="2.7.13.3" evidence="2"/>
<dbReference type="KEGG" id="sfu:Sfum_0828"/>
<evidence type="ECO:0000256" key="2">
    <source>
        <dbReference type="ARBA" id="ARBA00012438"/>
    </source>
</evidence>
<dbReference type="InterPro" id="IPR001789">
    <property type="entry name" value="Sig_transdc_resp-reg_receiver"/>
</dbReference>
<dbReference type="PANTHER" id="PTHR43065:SF42">
    <property type="entry name" value="TWO-COMPONENT SENSOR PPRA"/>
    <property type="match status" value="1"/>
</dbReference>
<keyword evidence="3 9" id="KW-0597">Phosphoprotein</keyword>
<dbReference type="PRINTS" id="PR00344">
    <property type="entry name" value="BCTRLSENSOR"/>
</dbReference>
<feature type="domain" description="Response regulatory" evidence="11">
    <location>
        <begin position="59"/>
        <end position="173"/>
    </location>
</feature>
<dbReference type="InterPro" id="IPR004358">
    <property type="entry name" value="Sig_transdc_His_kin-like_C"/>
</dbReference>
<gene>
    <name evidence="13" type="ordered locus">Sfum_0828</name>
</gene>